<dbReference type="EMBL" id="JAFHDT010000016">
    <property type="protein sequence ID" value="KAI7798701.1"/>
    <property type="molecule type" value="Genomic_DNA"/>
</dbReference>
<accession>A0A9W7TL53</accession>
<sequence length="204" mass="22601">MMTHHFADKSADCCVTALVLGECQRSGYRRRVFFFSQTQCGTARRLEWRHRSSHLQSTGLFRGAPSSGNAAPLLFGAQGSFPSGGAAEKSTAKNDKRSKTNSRKTWIYAPSQDINRSFGEASSDHIFVCLLLHTCTLNEIPGLRSRREWFGFKSVTCLSHHKPASPPMSGRLMGPSCFDCVFKFWQGGHSASRLRQLRSPSPVG</sequence>
<name>A0A9W7TL53_TRIRA</name>
<dbReference type="AlphaFoldDB" id="A0A9W7TL53"/>
<keyword evidence="2" id="KW-1185">Reference proteome</keyword>
<protein>
    <submittedName>
        <fullName evidence="1">Uncharacterized protein</fullName>
    </submittedName>
</protein>
<proteinExistence type="predicted"/>
<evidence type="ECO:0000313" key="2">
    <source>
        <dbReference type="Proteomes" id="UP001059041"/>
    </source>
</evidence>
<gene>
    <name evidence="1" type="ORF">IRJ41_014657</name>
</gene>
<reference evidence="1" key="1">
    <citation type="submission" date="2021-02" db="EMBL/GenBank/DDBJ databases">
        <title>Comparative genomics reveals that relaxation of natural selection precedes convergent phenotypic evolution of cavefish.</title>
        <authorList>
            <person name="Peng Z."/>
        </authorList>
    </citation>
    <scope>NUCLEOTIDE SEQUENCE</scope>
    <source>
        <tissue evidence="1">Muscle</tissue>
    </source>
</reference>
<organism evidence="1 2">
    <name type="scientific">Triplophysa rosa</name>
    <name type="common">Cave loach</name>
    <dbReference type="NCBI Taxonomy" id="992332"/>
    <lineage>
        <taxon>Eukaryota</taxon>
        <taxon>Metazoa</taxon>
        <taxon>Chordata</taxon>
        <taxon>Craniata</taxon>
        <taxon>Vertebrata</taxon>
        <taxon>Euteleostomi</taxon>
        <taxon>Actinopterygii</taxon>
        <taxon>Neopterygii</taxon>
        <taxon>Teleostei</taxon>
        <taxon>Ostariophysi</taxon>
        <taxon>Cypriniformes</taxon>
        <taxon>Nemacheilidae</taxon>
        <taxon>Triplophysa</taxon>
    </lineage>
</organism>
<comment type="caution">
    <text evidence="1">The sequence shown here is derived from an EMBL/GenBank/DDBJ whole genome shotgun (WGS) entry which is preliminary data.</text>
</comment>
<dbReference type="Proteomes" id="UP001059041">
    <property type="component" value="Linkage Group LG16"/>
</dbReference>
<evidence type="ECO:0000313" key="1">
    <source>
        <dbReference type="EMBL" id="KAI7798701.1"/>
    </source>
</evidence>